<reference evidence="2 3" key="1">
    <citation type="journal article" date="2022" name="G3 (Bethesda)">
        <title>Whole-genome sequence and methylome profiling of the almond [Prunus dulcis (Mill.) D.A. Webb] cultivar 'Nonpareil'.</title>
        <authorList>
            <person name="D'Amico-Willman K.M."/>
            <person name="Ouma W.Z."/>
            <person name="Meulia T."/>
            <person name="Sideli G.M."/>
            <person name="Gradziel T.M."/>
            <person name="Fresnedo-Ramirez J."/>
        </authorList>
    </citation>
    <scope>NUCLEOTIDE SEQUENCE [LARGE SCALE GENOMIC DNA]</scope>
    <source>
        <strain evidence="2">Clone GOH B32 T37-40</strain>
    </source>
</reference>
<evidence type="ECO:0000313" key="2">
    <source>
        <dbReference type="EMBL" id="KAI5325133.1"/>
    </source>
</evidence>
<accession>A0AAD4YYC3</accession>
<protein>
    <submittedName>
        <fullName evidence="2">Uncharacterized protein</fullName>
    </submittedName>
</protein>
<organism evidence="2 3">
    <name type="scientific">Prunus dulcis</name>
    <name type="common">Almond</name>
    <name type="synonym">Amygdalus dulcis</name>
    <dbReference type="NCBI Taxonomy" id="3755"/>
    <lineage>
        <taxon>Eukaryota</taxon>
        <taxon>Viridiplantae</taxon>
        <taxon>Streptophyta</taxon>
        <taxon>Embryophyta</taxon>
        <taxon>Tracheophyta</taxon>
        <taxon>Spermatophyta</taxon>
        <taxon>Magnoliopsida</taxon>
        <taxon>eudicotyledons</taxon>
        <taxon>Gunneridae</taxon>
        <taxon>Pentapetalae</taxon>
        <taxon>rosids</taxon>
        <taxon>fabids</taxon>
        <taxon>Rosales</taxon>
        <taxon>Rosaceae</taxon>
        <taxon>Amygdaloideae</taxon>
        <taxon>Amygdaleae</taxon>
        <taxon>Prunus</taxon>
    </lineage>
</organism>
<sequence length="111" mass="12224">MRLQWVSAVLVLVVPLVTAAAPDEVLETWDPHFRAEAQARFALGLAQAGGTQALPGLSAARWRPFGLTKAAFCLVKDGSLPSANYDVGVRDKYAGPNPLDLIYFRRRPKFW</sequence>
<evidence type="ECO:0000256" key="1">
    <source>
        <dbReference type="SAM" id="SignalP"/>
    </source>
</evidence>
<keyword evidence="1" id="KW-0732">Signal</keyword>
<gene>
    <name evidence="2" type="ORF">L3X38_034207</name>
</gene>
<name>A0AAD4YYC3_PRUDU</name>
<keyword evidence="3" id="KW-1185">Reference proteome</keyword>
<evidence type="ECO:0000313" key="3">
    <source>
        <dbReference type="Proteomes" id="UP001054821"/>
    </source>
</evidence>
<comment type="caution">
    <text evidence="2">The sequence shown here is derived from an EMBL/GenBank/DDBJ whole genome shotgun (WGS) entry which is preliminary data.</text>
</comment>
<proteinExistence type="predicted"/>
<dbReference type="AlphaFoldDB" id="A0AAD4YYC3"/>
<feature type="signal peptide" evidence="1">
    <location>
        <begin position="1"/>
        <end position="19"/>
    </location>
</feature>
<dbReference type="EMBL" id="JAJFAZ020000006">
    <property type="protein sequence ID" value="KAI5325133.1"/>
    <property type="molecule type" value="Genomic_DNA"/>
</dbReference>
<feature type="chain" id="PRO_5041959599" evidence="1">
    <location>
        <begin position="20"/>
        <end position="111"/>
    </location>
</feature>
<dbReference type="Proteomes" id="UP001054821">
    <property type="component" value="Chromosome 6"/>
</dbReference>